<proteinExistence type="predicted"/>
<keyword evidence="3" id="KW-1185">Reference proteome</keyword>
<reference evidence="2" key="2">
    <citation type="submission" date="2025-09" db="UniProtKB">
        <authorList>
            <consortium name="Ensembl"/>
        </authorList>
    </citation>
    <scope>IDENTIFICATION</scope>
</reference>
<dbReference type="Ensembl" id="ENSDLAT00005079002.1">
    <property type="protein sequence ID" value="ENSDLAP00005066730.1"/>
    <property type="gene ID" value="ENSDLAG00005029766.1"/>
</dbReference>
<sequence>CIFLTNYSLILTHTFVSCVSGVHCGEFKVTMPETIEVLSGSCVTIPLFEPQYDNRLSVMHTTANEVGLCCELQMYSPFVFLKL</sequence>
<dbReference type="AlphaFoldDB" id="A0A8P4KBP3"/>
<evidence type="ECO:0000256" key="1">
    <source>
        <dbReference type="SAM" id="SignalP"/>
    </source>
</evidence>
<keyword evidence="1" id="KW-0732">Signal</keyword>
<organism evidence="2 3">
    <name type="scientific">Dicentrarchus labrax</name>
    <name type="common">European seabass</name>
    <name type="synonym">Morone labrax</name>
    <dbReference type="NCBI Taxonomy" id="13489"/>
    <lineage>
        <taxon>Eukaryota</taxon>
        <taxon>Metazoa</taxon>
        <taxon>Chordata</taxon>
        <taxon>Craniata</taxon>
        <taxon>Vertebrata</taxon>
        <taxon>Euteleostomi</taxon>
        <taxon>Actinopterygii</taxon>
        <taxon>Neopterygii</taxon>
        <taxon>Teleostei</taxon>
        <taxon>Neoteleostei</taxon>
        <taxon>Acanthomorphata</taxon>
        <taxon>Eupercaria</taxon>
        <taxon>Moronidae</taxon>
        <taxon>Dicentrarchus</taxon>
    </lineage>
</organism>
<evidence type="ECO:0000313" key="3">
    <source>
        <dbReference type="Proteomes" id="UP000694389"/>
    </source>
</evidence>
<feature type="signal peptide" evidence="1">
    <location>
        <begin position="1"/>
        <end position="24"/>
    </location>
</feature>
<evidence type="ECO:0000313" key="2">
    <source>
        <dbReference type="Ensembl" id="ENSDLAP00005066730.1"/>
    </source>
</evidence>
<reference evidence="2" key="1">
    <citation type="submission" date="2025-08" db="UniProtKB">
        <authorList>
            <consortium name="Ensembl"/>
        </authorList>
    </citation>
    <scope>IDENTIFICATION</scope>
</reference>
<name>A0A8P4KBP3_DICLA</name>
<feature type="chain" id="PRO_5035815139" evidence="1">
    <location>
        <begin position="25"/>
        <end position="83"/>
    </location>
</feature>
<accession>A0A8P4KBP3</accession>
<dbReference type="GeneTree" id="ENSGT01060000253640"/>
<dbReference type="Proteomes" id="UP000694389">
    <property type="component" value="Unassembled WGS sequence"/>
</dbReference>
<protein>
    <submittedName>
        <fullName evidence="2">Uncharacterized protein</fullName>
    </submittedName>
</protein>